<organism evidence="1 2">
    <name type="scientific">Hyalomma asiaticum</name>
    <name type="common">Tick</name>
    <dbReference type="NCBI Taxonomy" id="266040"/>
    <lineage>
        <taxon>Eukaryota</taxon>
        <taxon>Metazoa</taxon>
        <taxon>Ecdysozoa</taxon>
        <taxon>Arthropoda</taxon>
        <taxon>Chelicerata</taxon>
        <taxon>Arachnida</taxon>
        <taxon>Acari</taxon>
        <taxon>Parasitiformes</taxon>
        <taxon>Ixodida</taxon>
        <taxon>Ixodoidea</taxon>
        <taxon>Ixodidae</taxon>
        <taxon>Hyalomminae</taxon>
        <taxon>Hyalomma</taxon>
    </lineage>
</organism>
<reference evidence="1" key="1">
    <citation type="submission" date="2020-05" db="EMBL/GenBank/DDBJ databases">
        <title>Large-scale comparative analyses of tick genomes elucidate their genetic diversity and vector capacities.</title>
        <authorList>
            <person name="Jia N."/>
            <person name="Wang J."/>
            <person name="Shi W."/>
            <person name="Du L."/>
            <person name="Sun Y."/>
            <person name="Zhan W."/>
            <person name="Jiang J."/>
            <person name="Wang Q."/>
            <person name="Zhang B."/>
            <person name="Ji P."/>
            <person name="Sakyi L.B."/>
            <person name="Cui X."/>
            <person name="Yuan T."/>
            <person name="Jiang B."/>
            <person name="Yang W."/>
            <person name="Lam T.T.-Y."/>
            <person name="Chang Q."/>
            <person name="Ding S."/>
            <person name="Wang X."/>
            <person name="Zhu J."/>
            <person name="Ruan X."/>
            <person name="Zhao L."/>
            <person name="Wei J."/>
            <person name="Que T."/>
            <person name="Du C."/>
            <person name="Cheng J."/>
            <person name="Dai P."/>
            <person name="Han X."/>
            <person name="Huang E."/>
            <person name="Gao Y."/>
            <person name="Liu J."/>
            <person name="Shao H."/>
            <person name="Ye R."/>
            <person name="Li L."/>
            <person name="Wei W."/>
            <person name="Wang X."/>
            <person name="Wang C."/>
            <person name="Yang T."/>
            <person name="Huo Q."/>
            <person name="Li W."/>
            <person name="Guo W."/>
            <person name="Chen H."/>
            <person name="Zhou L."/>
            <person name="Ni X."/>
            <person name="Tian J."/>
            <person name="Zhou Y."/>
            <person name="Sheng Y."/>
            <person name="Liu T."/>
            <person name="Pan Y."/>
            <person name="Xia L."/>
            <person name="Li J."/>
            <person name="Zhao F."/>
            <person name="Cao W."/>
        </authorList>
    </citation>
    <scope>NUCLEOTIDE SEQUENCE</scope>
    <source>
        <strain evidence="1">Hyas-2018</strain>
    </source>
</reference>
<evidence type="ECO:0000313" key="2">
    <source>
        <dbReference type="Proteomes" id="UP000821845"/>
    </source>
</evidence>
<evidence type="ECO:0000313" key="1">
    <source>
        <dbReference type="EMBL" id="KAH6926269.1"/>
    </source>
</evidence>
<protein>
    <submittedName>
        <fullName evidence="1">Uncharacterized protein</fullName>
    </submittedName>
</protein>
<name>A0ACB7RXS8_HYAAI</name>
<sequence>MTASCGGESEAGSLFVVDIPGPALCARDIIRAFNQSGEAMLNPKVVCMIHAQPDKALQTLLDEFKDVFAPRLGKFTGPQVKYQQKEQATPGFYLVFVRHVAMCCFYGVIQWVYVNDPPRRCSRCLVQCPSFNFLDDTVPPFGPASSFVDVSTAC</sequence>
<gene>
    <name evidence="1" type="ORF">HPB50_016056</name>
</gene>
<keyword evidence="2" id="KW-1185">Reference proteome</keyword>
<accession>A0ACB7RXS8</accession>
<dbReference type="Proteomes" id="UP000821845">
    <property type="component" value="Chromosome 7"/>
</dbReference>
<proteinExistence type="predicted"/>
<dbReference type="EMBL" id="CM023487">
    <property type="protein sequence ID" value="KAH6926269.1"/>
    <property type="molecule type" value="Genomic_DNA"/>
</dbReference>
<comment type="caution">
    <text evidence="1">The sequence shown here is derived from an EMBL/GenBank/DDBJ whole genome shotgun (WGS) entry which is preliminary data.</text>
</comment>